<protein>
    <submittedName>
        <fullName evidence="4">Acyltransferase</fullName>
    </submittedName>
</protein>
<dbReference type="EMBL" id="CP027669">
    <property type="protein sequence ID" value="AVO41367.1"/>
    <property type="molecule type" value="Genomic_DNA"/>
</dbReference>
<dbReference type="Gene3D" id="3.60.110.10">
    <property type="entry name" value="Carbon-nitrogen hydrolase"/>
    <property type="match status" value="1"/>
</dbReference>
<feature type="domain" description="CN hydrolase" evidence="3">
    <location>
        <begin position="1"/>
        <end position="253"/>
    </location>
</feature>
<keyword evidence="4" id="KW-0808">Transferase</keyword>
<dbReference type="Proteomes" id="UP000239326">
    <property type="component" value="Chromosome"/>
</dbReference>
<dbReference type="GO" id="GO:0016811">
    <property type="term" value="F:hydrolase activity, acting on carbon-nitrogen (but not peptide) bonds, in linear amides"/>
    <property type="evidence" value="ECO:0007669"/>
    <property type="project" value="InterPro"/>
</dbReference>
<dbReference type="RefSeq" id="WP_106446344.1">
    <property type="nucleotide sequence ID" value="NZ_CP027669.1"/>
</dbReference>
<dbReference type="KEGG" id="simp:C6571_08745"/>
<keyword evidence="4" id="KW-0012">Acyltransferase</keyword>
<dbReference type="PANTHER" id="PTHR23088:SF27">
    <property type="entry name" value="DEAMINATED GLUTATHIONE AMIDASE"/>
    <property type="match status" value="1"/>
</dbReference>
<dbReference type="GO" id="GO:0016746">
    <property type="term" value="F:acyltransferase activity"/>
    <property type="evidence" value="ECO:0007669"/>
    <property type="project" value="UniProtKB-KW"/>
</dbReference>
<organism evidence="4 5">
    <name type="scientific">Simplicispira suum</name>
    <dbReference type="NCBI Taxonomy" id="2109915"/>
    <lineage>
        <taxon>Bacteria</taxon>
        <taxon>Pseudomonadati</taxon>
        <taxon>Pseudomonadota</taxon>
        <taxon>Betaproteobacteria</taxon>
        <taxon>Burkholderiales</taxon>
        <taxon>Comamonadaceae</taxon>
        <taxon>Simplicispira</taxon>
    </lineage>
</organism>
<dbReference type="InterPro" id="IPR036526">
    <property type="entry name" value="C-N_Hydrolase_sf"/>
</dbReference>
<evidence type="ECO:0000313" key="5">
    <source>
        <dbReference type="Proteomes" id="UP000239326"/>
    </source>
</evidence>
<evidence type="ECO:0000313" key="4">
    <source>
        <dbReference type="EMBL" id="AVO41367.1"/>
    </source>
</evidence>
<proteinExistence type="inferred from homology"/>
<name>A0A2S0MZY9_9BURK</name>
<comment type="similarity">
    <text evidence="1">Belongs to the carbon-nitrogen hydrolase superfamily. NIT1/NIT2 family.</text>
</comment>
<dbReference type="SUPFAM" id="SSF56317">
    <property type="entry name" value="Carbon-nitrogen hydrolase"/>
    <property type="match status" value="1"/>
</dbReference>
<dbReference type="PANTHER" id="PTHR23088">
    <property type="entry name" value="NITRILASE-RELATED"/>
    <property type="match status" value="1"/>
</dbReference>
<dbReference type="Pfam" id="PF00795">
    <property type="entry name" value="CN_hydrolase"/>
    <property type="match status" value="1"/>
</dbReference>
<dbReference type="OrthoDB" id="9811121at2"/>
<keyword evidence="2" id="KW-0378">Hydrolase</keyword>
<gene>
    <name evidence="4" type="ORF">C6571_08745</name>
</gene>
<evidence type="ECO:0000256" key="2">
    <source>
        <dbReference type="ARBA" id="ARBA00022801"/>
    </source>
</evidence>
<dbReference type="InterPro" id="IPR045254">
    <property type="entry name" value="Nit1/2_C-N_Hydrolase"/>
</dbReference>
<sequence>MKIAALQMVSGARAEGNLATARTLLERAAAEGAELALLPEYFSAMGLHERDKLALAETPGKGPVQDFLARAAQDLGLWIVGGTLPLVCEDADRVRNSSLAYSPQGRCVARYDKVHLFRLEHGSEQIDESRTIEPGAAPVQFRLKDRTGHDWCLGLSVCYDLRFPEFYRLHAAAGADLLLVPAAFTWTTGSAHWEVLLRARAIENQAFVLAAAQGGRHENGRRTWGQSLLIDPWGEVLAARPEGAGLVLAEADPERLAQVRRQLPALGHRVF</sequence>
<evidence type="ECO:0000259" key="3">
    <source>
        <dbReference type="PROSITE" id="PS50263"/>
    </source>
</evidence>
<dbReference type="PROSITE" id="PS01227">
    <property type="entry name" value="UPF0012"/>
    <property type="match status" value="1"/>
</dbReference>
<accession>A0A2S0MZY9</accession>
<dbReference type="PROSITE" id="PS50263">
    <property type="entry name" value="CN_HYDROLASE"/>
    <property type="match status" value="1"/>
</dbReference>
<dbReference type="InterPro" id="IPR003010">
    <property type="entry name" value="C-N_Hydrolase"/>
</dbReference>
<evidence type="ECO:0000256" key="1">
    <source>
        <dbReference type="ARBA" id="ARBA00010613"/>
    </source>
</evidence>
<dbReference type="AlphaFoldDB" id="A0A2S0MZY9"/>
<reference evidence="4 5" key="1">
    <citation type="submission" date="2018-03" db="EMBL/GenBank/DDBJ databases">
        <title>Genome sequencing of Simplicispira sp.</title>
        <authorList>
            <person name="Kim S.-J."/>
            <person name="Heo J."/>
            <person name="Kwon S.-W."/>
        </authorList>
    </citation>
    <scope>NUCLEOTIDE SEQUENCE [LARGE SCALE GENOMIC DNA]</scope>
    <source>
        <strain evidence="4 5">SC1-8</strain>
    </source>
</reference>
<keyword evidence="5" id="KW-1185">Reference proteome</keyword>
<dbReference type="CDD" id="cd07572">
    <property type="entry name" value="nit"/>
    <property type="match status" value="1"/>
</dbReference>
<dbReference type="InterPro" id="IPR001110">
    <property type="entry name" value="UPF0012_CS"/>
</dbReference>